<comment type="caution">
    <text evidence="1">The sequence shown here is derived from an EMBL/GenBank/DDBJ whole genome shotgun (WGS) entry which is preliminary data.</text>
</comment>
<sequence>MDTMLGSVELRLSSPQTIRNIELKLKGFMRTGAAKDAGSTKFLEQGYTIWDRNFGDPLLLIPRSYHRFPRSTTGSCRETGHSLFPSRFPHMLT</sequence>
<evidence type="ECO:0000313" key="2">
    <source>
        <dbReference type="Proteomes" id="UP000298030"/>
    </source>
</evidence>
<organism evidence="1 2">
    <name type="scientific">Coprinellus micaceus</name>
    <name type="common">Glistening ink-cap mushroom</name>
    <name type="synonym">Coprinus micaceus</name>
    <dbReference type="NCBI Taxonomy" id="71717"/>
    <lineage>
        <taxon>Eukaryota</taxon>
        <taxon>Fungi</taxon>
        <taxon>Dikarya</taxon>
        <taxon>Basidiomycota</taxon>
        <taxon>Agaricomycotina</taxon>
        <taxon>Agaricomycetes</taxon>
        <taxon>Agaricomycetidae</taxon>
        <taxon>Agaricales</taxon>
        <taxon>Agaricineae</taxon>
        <taxon>Psathyrellaceae</taxon>
        <taxon>Coprinellus</taxon>
    </lineage>
</organism>
<accession>A0A4Y7TT39</accession>
<protein>
    <submittedName>
        <fullName evidence="1">Uncharacterized protein</fullName>
    </submittedName>
</protein>
<evidence type="ECO:0000313" key="1">
    <source>
        <dbReference type="EMBL" id="TEB36762.1"/>
    </source>
</evidence>
<keyword evidence="2" id="KW-1185">Reference proteome</keyword>
<gene>
    <name evidence="1" type="ORF">FA13DRAFT_1082670</name>
</gene>
<name>A0A4Y7TT39_COPMI</name>
<reference evidence="1 2" key="1">
    <citation type="journal article" date="2019" name="Nat. Ecol. Evol.">
        <title>Megaphylogeny resolves global patterns of mushroom evolution.</title>
        <authorList>
            <person name="Varga T."/>
            <person name="Krizsan K."/>
            <person name="Foldi C."/>
            <person name="Dima B."/>
            <person name="Sanchez-Garcia M."/>
            <person name="Sanchez-Ramirez S."/>
            <person name="Szollosi G.J."/>
            <person name="Szarkandi J.G."/>
            <person name="Papp V."/>
            <person name="Albert L."/>
            <person name="Andreopoulos W."/>
            <person name="Angelini C."/>
            <person name="Antonin V."/>
            <person name="Barry K.W."/>
            <person name="Bougher N.L."/>
            <person name="Buchanan P."/>
            <person name="Buyck B."/>
            <person name="Bense V."/>
            <person name="Catcheside P."/>
            <person name="Chovatia M."/>
            <person name="Cooper J."/>
            <person name="Damon W."/>
            <person name="Desjardin D."/>
            <person name="Finy P."/>
            <person name="Geml J."/>
            <person name="Haridas S."/>
            <person name="Hughes K."/>
            <person name="Justo A."/>
            <person name="Karasinski D."/>
            <person name="Kautmanova I."/>
            <person name="Kiss B."/>
            <person name="Kocsube S."/>
            <person name="Kotiranta H."/>
            <person name="LaButti K.M."/>
            <person name="Lechner B.E."/>
            <person name="Liimatainen K."/>
            <person name="Lipzen A."/>
            <person name="Lukacs Z."/>
            <person name="Mihaltcheva S."/>
            <person name="Morgado L.N."/>
            <person name="Niskanen T."/>
            <person name="Noordeloos M.E."/>
            <person name="Ohm R.A."/>
            <person name="Ortiz-Santana B."/>
            <person name="Ovrebo C."/>
            <person name="Racz N."/>
            <person name="Riley R."/>
            <person name="Savchenko A."/>
            <person name="Shiryaev A."/>
            <person name="Soop K."/>
            <person name="Spirin V."/>
            <person name="Szebenyi C."/>
            <person name="Tomsovsky M."/>
            <person name="Tulloss R.E."/>
            <person name="Uehling J."/>
            <person name="Grigoriev I.V."/>
            <person name="Vagvolgyi C."/>
            <person name="Papp T."/>
            <person name="Martin F.M."/>
            <person name="Miettinen O."/>
            <person name="Hibbett D.S."/>
            <person name="Nagy L.G."/>
        </authorList>
    </citation>
    <scope>NUCLEOTIDE SEQUENCE [LARGE SCALE GENOMIC DNA]</scope>
    <source>
        <strain evidence="1 2">FP101781</strain>
    </source>
</reference>
<proteinExistence type="predicted"/>
<dbReference type="EMBL" id="QPFP01000005">
    <property type="protein sequence ID" value="TEB36762.1"/>
    <property type="molecule type" value="Genomic_DNA"/>
</dbReference>
<dbReference type="Proteomes" id="UP000298030">
    <property type="component" value="Unassembled WGS sequence"/>
</dbReference>
<dbReference type="AlphaFoldDB" id="A0A4Y7TT39"/>